<evidence type="ECO:0000313" key="2">
    <source>
        <dbReference type="Proteomes" id="UP000178991"/>
    </source>
</evidence>
<sequence length="95" mass="11121">MDKQKENKKITTIPELAKMINRSFQSNQEYMDKRFYEFGGKLDEFGGKLGKAEKVLKEEIKGVGKKLDDFIGDYNSEKLPMRVEYIENVLNLPKR</sequence>
<dbReference type="EMBL" id="MHOL01000004">
    <property type="protein sequence ID" value="OGZ63271.1"/>
    <property type="molecule type" value="Genomic_DNA"/>
</dbReference>
<dbReference type="AlphaFoldDB" id="A0A1G2HM20"/>
<dbReference type="Proteomes" id="UP000178991">
    <property type="component" value="Unassembled WGS sequence"/>
</dbReference>
<accession>A0A1G2HM20</accession>
<evidence type="ECO:0000313" key="1">
    <source>
        <dbReference type="EMBL" id="OGZ63271.1"/>
    </source>
</evidence>
<organism evidence="1 2">
    <name type="scientific">Candidatus Staskawiczbacteria bacterium RIFCSPHIGHO2_01_FULL_34_27</name>
    <dbReference type="NCBI Taxonomy" id="1802199"/>
    <lineage>
        <taxon>Bacteria</taxon>
        <taxon>Candidatus Staskawicziibacteriota</taxon>
    </lineage>
</organism>
<reference evidence="1 2" key="1">
    <citation type="journal article" date="2016" name="Nat. Commun.">
        <title>Thousands of microbial genomes shed light on interconnected biogeochemical processes in an aquifer system.</title>
        <authorList>
            <person name="Anantharaman K."/>
            <person name="Brown C.T."/>
            <person name="Hug L.A."/>
            <person name="Sharon I."/>
            <person name="Castelle C.J."/>
            <person name="Probst A.J."/>
            <person name="Thomas B.C."/>
            <person name="Singh A."/>
            <person name="Wilkins M.J."/>
            <person name="Karaoz U."/>
            <person name="Brodie E.L."/>
            <person name="Williams K.H."/>
            <person name="Hubbard S.S."/>
            <person name="Banfield J.F."/>
        </authorList>
    </citation>
    <scope>NUCLEOTIDE SEQUENCE [LARGE SCALE GENOMIC DNA]</scope>
</reference>
<proteinExistence type="predicted"/>
<name>A0A1G2HM20_9BACT</name>
<comment type="caution">
    <text evidence="1">The sequence shown here is derived from an EMBL/GenBank/DDBJ whole genome shotgun (WGS) entry which is preliminary data.</text>
</comment>
<gene>
    <name evidence="1" type="ORF">A2639_02405</name>
</gene>
<protein>
    <submittedName>
        <fullName evidence="1">Uncharacterized protein</fullName>
    </submittedName>
</protein>